<feature type="compositionally biased region" description="Polar residues" evidence="1">
    <location>
        <begin position="1"/>
        <end position="22"/>
    </location>
</feature>
<gene>
    <name evidence="2" type="ORF">BCR39DRAFT_540424</name>
</gene>
<dbReference type="InParanoid" id="A0A1Y2AVX3"/>
<feature type="region of interest" description="Disordered" evidence="1">
    <location>
        <begin position="1"/>
        <end position="23"/>
    </location>
</feature>
<proteinExistence type="predicted"/>
<name>A0A1Y2AVX3_9TREE</name>
<accession>A0A1Y2AVX3</accession>
<dbReference type="Proteomes" id="UP000193986">
    <property type="component" value="Unassembled WGS sequence"/>
</dbReference>
<keyword evidence="3" id="KW-1185">Reference proteome</keyword>
<dbReference type="EMBL" id="MCFC01000045">
    <property type="protein sequence ID" value="ORY26682.1"/>
    <property type="molecule type" value="Genomic_DNA"/>
</dbReference>
<evidence type="ECO:0000313" key="2">
    <source>
        <dbReference type="EMBL" id="ORY26682.1"/>
    </source>
</evidence>
<reference evidence="2 3" key="1">
    <citation type="submission" date="2016-07" db="EMBL/GenBank/DDBJ databases">
        <title>Pervasive Adenine N6-methylation of Active Genes in Fungi.</title>
        <authorList>
            <consortium name="DOE Joint Genome Institute"/>
            <person name="Mondo S.J."/>
            <person name="Dannebaum R.O."/>
            <person name="Kuo R.C."/>
            <person name="Labutti K."/>
            <person name="Haridas S."/>
            <person name="Kuo A."/>
            <person name="Salamov A."/>
            <person name="Ahrendt S.R."/>
            <person name="Lipzen A."/>
            <person name="Sullivan W."/>
            <person name="Andreopoulos W.B."/>
            <person name="Clum A."/>
            <person name="Lindquist E."/>
            <person name="Daum C."/>
            <person name="Ramamoorthy G.K."/>
            <person name="Gryganskyi A."/>
            <person name="Culley D."/>
            <person name="Magnuson J.K."/>
            <person name="James T.Y."/>
            <person name="O'Malley M.A."/>
            <person name="Stajich J.E."/>
            <person name="Spatafora J.W."/>
            <person name="Visel A."/>
            <person name="Grigoriev I.V."/>
        </authorList>
    </citation>
    <scope>NUCLEOTIDE SEQUENCE [LARGE SCALE GENOMIC DNA]</scope>
    <source>
        <strain evidence="2 3">68-887.2</strain>
    </source>
</reference>
<sequence>MSTVSLSFPSGRQSTADSSFSAGHQPFDDVPGCPPFALRTFSPTAGVKDKASISVARSGWTLLLQCRSYMTVQSEGDNHSLVLQETVKTARISRDSTVVQSNWTDPYIVDPSNSTGYYEQQDPTPRLQTALVEAWDAVHNNRPESDIQQRTDYVASLLDTGDLPSFVTLRRPTW</sequence>
<comment type="caution">
    <text evidence="2">The sequence shown here is derived from an EMBL/GenBank/DDBJ whole genome shotgun (WGS) entry which is preliminary data.</text>
</comment>
<protein>
    <submittedName>
        <fullName evidence="2">Uncharacterized protein</fullName>
    </submittedName>
</protein>
<evidence type="ECO:0000256" key="1">
    <source>
        <dbReference type="SAM" id="MobiDB-lite"/>
    </source>
</evidence>
<organism evidence="2 3">
    <name type="scientific">Naematelia encephala</name>
    <dbReference type="NCBI Taxonomy" id="71784"/>
    <lineage>
        <taxon>Eukaryota</taxon>
        <taxon>Fungi</taxon>
        <taxon>Dikarya</taxon>
        <taxon>Basidiomycota</taxon>
        <taxon>Agaricomycotina</taxon>
        <taxon>Tremellomycetes</taxon>
        <taxon>Tremellales</taxon>
        <taxon>Naemateliaceae</taxon>
        <taxon>Naematelia</taxon>
    </lineage>
</organism>
<dbReference type="AlphaFoldDB" id="A0A1Y2AVX3"/>
<evidence type="ECO:0000313" key="3">
    <source>
        <dbReference type="Proteomes" id="UP000193986"/>
    </source>
</evidence>